<comment type="similarity">
    <text evidence="1">Belongs to the bacterial solute-binding protein 1 family.</text>
</comment>
<dbReference type="Proteomes" id="UP001201161">
    <property type="component" value="Unassembled WGS sequence"/>
</dbReference>
<feature type="signal peptide" evidence="5">
    <location>
        <begin position="1"/>
        <end position="35"/>
    </location>
</feature>
<gene>
    <name evidence="6" type="ORF">L2K70_00530</name>
</gene>
<proteinExistence type="inferred from homology"/>
<evidence type="ECO:0000313" key="7">
    <source>
        <dbReference type="Proteomes" id="UP001201161"/>
    </source>
</evidence>
<keyword evidence="7" id="KW-1185">Reference proteome</keyword>
<feature type="region of interest" description="Disordered" evidence="4">
    <location>
        <begin position="1"/>
        <end position="20"/>
    </location>
</feature>
<dbReference type="InterPro" id="IPR006059">
    <property type="entry name" value="SBP"/>
</dbReference>
<dbReference type="EMBL" id="JAKJHZ010000001">
    <property type="protein sequence ID" value="MCF6376085.1"/>
    <property type="molecule type" value="Genomic_DNA"/>
</dbReference>
<organism evidence="6 7">
    <name type="scientific">Nocardioides potassii</name>
    <dbReference type="NCBI Taxonomy" id="2911371"/>
    <lineage>
        <taxon>Bacteria</taxon>
        <taxon>Bacillati</taxon>
        <taxon>Actinomycetota</taxon>
        <taxon>Actinomycetes</taxon>
        <taxon>Propionibacteriales</taxon>
        <taxon>Nocardioidaceae</taxon>
        <taxon>Nocardioides</taxon>
    </lineage>
</organism>
<reference evidence="6 7" key="1">
    <citation type="submission" date="2022-01" db="EMBL/GenBank/DDBJ databases">
        <title>Nocardioides sp. nov., an actinomycete isolated from mining soil.</title>
        <authorList>
            <person name="Liu L."/>
        </authorList>
    </citation>
    <scope>NUCLEOTIDE SEQUENCE [LARGE SCALE GENOMIC DNA]</scope>
    <source>
        <strain evidence="6 7">KLBMP 9356</strain>
    </source>
</reference>
<feature type="chain" id="PRO_5046819723" evidence="5">
    <location>
        <begin position="36"/>
        <end position="429"/>
    </location>
</feature>
<sequence length="429" mass="44855">MSATSRTTRTGRTGRTGRRRTSLVALALGSSIALAACGGGGFEDDSADEPASSGDGPAELQVLIASSGDAETKAVEDAANAWAEESGNEVEVVVANDIGQQLSQGFAGGNPPDVFYVDASVFGDYAEAGNLYPYMDQLEGADDFYPNLVDTFTLDDQAYCAPKDFSTLALEINTASWKKAGLTDADIPTTWDELSDVAQKLTTPDQAGLVLGIGRDRVGAFLVQNGGWWVDADSGEATATEPSNVEALEYVQGLLKDGSAVLAPDVDAGWGGEGFGTEKAAMTIEGNWIRGAMENDYPDVDYTVAELPEGPAGKGTLLFTQCYGIAADSPNQEAAVSLVEALTTPEQQLKNADAFGVMPSRESAQADYVDQFPEDAPFIAGGDYGQGPVNLPGLGPVVADLDSQLEQLKTADVTGILESFQKNADAELQ</sequence>
<dbReference type="RefSeq" id="WP_236397420.1">
    <property type="nucleotide sequence ID" value="NZ_JAKJHZ010000001.1"/>
</dbReference>
<keyword evidence="3 5" id="KW-0732">Signal</keyword>
<dbReference type="Gene3D" id="3.40.190.10">
    <property type="entry name" value="Periplasmic binding protein-like II"/>
    <property type="match status" value="1"/>
</dbReference>
<evidence type="ECO:0000256" key="1">
    <source>
        <dbReference type="ARBA" id="ARBA00008520"/>
    </source>
</evidence>
<protein>
    <submittedName>
        <fullName evidence="6">Extracellular solute-binding protein</fullName>
    </submittedName>
</protein>
<dbReference type="Pfam" id="PF01547">
    <property type="entry name" value="SBP_bac_1"/>
    <property type="match status" value="1"/>
</dbReference>
<feature type="compositionally biased region" description="Low complexity" evidence="4">
    <location>
        <begin position="1"/>
        <end position="13"/>
    </location>
</feature>
<name>A0ABS9H7A9_9ACTN</name>
<dbReference type="PANTHER" id="PTHR30061">
    <property type="entry name" value="MALTOSE-BINDING PERIPLASMIC PROTEIN"/>
    <property type="match status" value="1"/>
</dbReference>
<evidence type="ECO:0000256" key="2">
    <source>
        <dbReference type="ARBA" id="ARBA00022448"/>
    </source>
</evidence>
<keyword evidence="2" id="KW-0813">Transport</keyword>
<evidence type="ECO:0000256" key="5">
    <source>
        <dbReference type="SAM" id="SignalP"/>
    </source>
</evidence>
<evidence type="ECO:0000313" key="6">
    <source>
        <dbReference type="EMBL" id="MCF6376085.1"/>
    </source>
</evidence>
<evidence type="ECO:0000256" key="3">
    <source>
        <dbReference type="ARBA" id="ARBA00022729"/>
    </source>
</evidence>
<accession>A0ABS9H7A9</accession>
<comment type="caution">
    <text evidence="6">The sequence shown here is derived from an EMBL/GenBank/DDBJ whole genome shotgun (WGS) entry which is preliminary data.</text>
</comment>
<dbReference type="PANTHER" id="PTHR30061:SF50">
    <property type="entry name" value="MALTOSE_MALTODEXTRIN-BINDING PERIPLASMIC PROTEIN"/>
    <property type="match status" value="1"/>
</dbReference>
<dbReference type="SUPFAM" id="SSF53850">
    <property type="entry name" value="Periplasmic binding protein-like II"/>
    <property type="match status" value="1"/>
</dbReference>
<evidence type="ECO:0000256" key="4">
    <source>
        <dbReference type="SAM" id="MobiDB-lite"/>
    </source>
</evidence>